<feature type="compositionally biased region" description="Low complexity" evidence="1">
    <location>
        <begin position="3463"/>
        <end position="3483"/>
    </location>
</feature>
<dbReference type="Pfam" id="PF05860">
    <property type="entry name" value="TPS"/>
    <property type="match status" value="1"/>
</dbReference>
<sequence length="3526" mass="355749">MNRDRYRLVFNELTGAWVPVAENVSARGKRSAGRVRRAALAAALSLAFAPQAFAAGALPVAAQNFVDARLPGSATVSQTANNMVIHQTGNAVMLNWQSFNIGRGNSVHFDQSSAAMRAINVVAPGGPRSEIDGALTAKGQVFIFNQAGILFGANAQVDVGGLVGSTLKLNDELLARALNSLGAQSPAFALWDDANRVGLPTGDIAVAPGARIVAAKNGRVLLAAPNVSNGGRIEAEEGQVVLAAGEKVYIADPLDSRLRGFLVEVDNGGKVTTEAASELLSDRGNVTLVGLNIRHAGAARATTSVTLNGTVYLKARDNVAALDSDAMFPDAARLADGESVPVGQRTGRIELAAGSVIDVSPDKATRYATVRDDALFRPSEVNLYGRQIVLEDAAPGAAGATIHAPSGTLRMTAHRDRGVDSNPAVTPSVYVGAGARIDLSGVDAVADADREIVRVELRGDEVKDAPLLRDAEYGKALFGKEMWVDTRKGTQLFDVSGYIGGIERTIDEKSVAGGHFVLASDGDVRMNGGSSVDLSGGTVTYRAGTVGYSVVRSADGRSQSVEDAKADRIYTGVADRTRTVASVVEGRDAGRMDVSASGMVLDGRITATRTIGLTQRELGTRWVAPGVSQTVGVPQAGQLLLTLTNGDAPQNVRFVNGTASRTVSATSPLPDELWLRSDLFAGGIGVFSLQGAGRVTLPQDVTLYIGPTARRDAASGKWTDGSLFDLHATAFDIDGTITAAGGDVKLTTDAPDEGLRLSERSVRFGQHASISTAGRWTRDTRDGVPQYLAYDGGSVTVDARGNLVFPDGARIDVSAGGGRTLDGKVHLGDAGSISLLAGSRLTSASGESGTLGDYFGTLTLGGALGGYGVSWLDRSGGSGSLALRSARIAYDGQTSGQRDGTLYLSDALFTQYGFDDFTIDGGNGVTIGRADGSAVSLTPQVATRRLDSLPAVSRDSLAGVGRTAVLERERRDDGVDLTVRALSNTSGAVRVLAGARVAVDAGGSVTLTGNRSIEVAGTITAPGGSITLDQVAPGTVDTAEGDYYTGASVVLAGSAKLDVSGTFVRTPDLPYADGEVLDGGRITLAARRGYLAVQSGAQLRADGTRATLMQRSLGGLTGTVIDSNGGHIALSAREGLYLDPLLSARAGGAAAAGGSLSVRLEQAGYAWLDPLSIDPALTGPRTLTVRQSGASGADAFLPGVAPDASRFAGRGTFVLSSLAGSGIIDVELGAVGTSAHGSVAFDGDTRLDIAGRLDIDAANIVGRNGADVALSAAVIDWHNRGRDQKDHAQATSRAAGDGALSLNADLISVTGNLAASGFSAVDLNAAGDLRAGAAPAYFAEGGTLATSGNLTLTAAQVYPTTASKYAFEIQNNAQGVLTVRPSGRTPGVVYSALGDLTLAAPHIVQAGRVVAPMGQIRLLSQNITRTGGSMASATRTGAAGGTVDLSAGSVTSVSAAGLLLPYGQTTLSGQEWIYLISGMDPLALDATPQAAITLNGDRVNVAGASGDAPAARVDLSGGGDLQAWEWIPGTGGSRDVLSAAETKDTYAILPSLGSGWAPHDAAIYADDANGLRAGDAITLLGGIDGVPAGTYSLLPARYALLPGALLVKVSRDSQDVVAGRSVVTADGSVQVAARDARITATGNASGGKNYVARLYTSEQVGKLAEYTLSKTGDVFDDGRSTHDAARLSLQVGSALQLAGVLDTAHAASARGAQVDIAAHALAVLGGGAQARAGEVGIDVAQLNALNAESLVLGGTRTGRDPATGASRLDLRDRNDSGLAQYGASSVRIDTRGSVLSAPDVVVAARDAVTLEDGSRIAASGAARPEVLAVVGSGADADGALLRVSNGDVALPLRDAPAGQRGTLTLGRDARIEGRSVVLDSTLGTENRGAVIRLPENGGALAMTGSTISVGEVDAGVGGLVFDTAALAALGNPASLTLKSYGSLNLYGDVTLGSSALQTLTLDAVGIGGYRDNGGSQRIVAQNVVLSNSAGSARGADAFAAGLDGGTLQISAGTLSLGDTPAAGAGTSGFAIRGYDAVKVDASGAVMLAGQGQYTVDAARLDLTTPRVAARTGAEVRIDVTGGLAMDSGGVAATPGGGGVGASLAVTARDIVVDTLIDLPSGRVSLQAEQDVSVGGRIIAAGVAKDYLGRNVATPGGSVSLASRTGDVDLRTGALIDVSAASGGEAGSVSLSAPQGEVRVATGALKAASAGGSAGGEFSLDTHDAASLDGMVAVTGDFTRSWSARVRTGDTRIDRTLTAREIALSADAGSITVGGTLDASGVDKGGRIELTARPVASYVAGASEGAGNVVLTSNARLDARATAWVAAAQGSAGEGGTVIIEASPFSAGGETGTAKGGVVRIADGARIDVGTSSKTVDGVVTDSAARQGEVTLRGERVGNTTVAVQGNVGAAVSGARNVFIEGTRIYAGSTLDMATAHTHSNSFMSSGNVSALRSALGLPAANPASGTQFHVRPAVEFRTGGDFAIAATDLATRTYLGGTEAGTLTVRAGGNLNVNGTLSDGFGALATGSTTPVLGALTSSGLTASRFNLGTRDTAWSFRLASGADTAAAHALSLQEGAVLDATGKGDLTVAANAQVRTGAGTIDIATGRNLKLAGAKSAIYTAGYQDARGAAFDVSTQLNVAGSGNRRAEYATNGGDIRIQAQGSVSAPESTQSVGSWLFRQGRLADDGSGTLVSGSAGSLRNPTWYARIDLFDQGIATFGGGDISLRAGADIRNVGVSTATSGRLFGEGGTVPDPANLKVLGGGDIAVAAGGDIGSASFYVDRGTLLAQAAGGFGSARNNGAGSVLVLGDASATLRSAGDIQLETVASATMGRQLAASTTGSRESYFSRYASDNRVDVLSYGGSATLGNTQKPWGALDLWVGTRPLLPASLSLVAMGGDASVGNGMVLMPSTRNDVLLAARGSLTLATADGGASQIKIADMAPSAVPSALNPAVSVNDRALDRLLGTALVAGSLAHDATLNEARVVTPVRLVAEDGDITVPFGGSDLLLALYSPQPVLAEAGGDITNLTLRAQHFSTSDLTRIRAGGNIRFSAVETAGVPSGDVSEGIQVGGRGKLEVIAGGSVELANSFGIVTRGNYDNPALPEEGASILVQAGARRFDGAALRALMLSVRGGSGNDPFDAVLLKETGAASVEDFLAAAAGDDTARQTLKADVIRVRNEERARMLDTLQRLDGAIVSWMRTQPGNGDATDAQLIARFDALPAAVRDGFYDAQRPLLSTLLNQGIRYAGRLGDLLSAGKDGFKPGYDAIAAAFPGSGHGDINLFASQVKSEQGGNVDLMAPGGAINVGVAGSGATAVAPSRQGVFAIGAGEINAISRDDFQVGPSRVFSMGGGDIQIWSSSGNIDAGRGSSTASATPPPQVVIRGDLVVLDISASVSGSGVRTLQKSPDIDLTNTDLYVFAPDGAVIAQDAGFGGPNVFVVAERIVGDNFKGGLSGSVTVAPASAPAPAAAPPAESNKAAADAQGPSASGARSERERNSILTVELVGLGDTATGSGCREGDKDCAN</sequence>
<dbReference type="Pfam" id="PF13018">
    <property type="entry name" value="ESPR"/>
    <property type="match status" value="1"/>
</dbReference>
<evidence type="ECO:0000259" key="2">
    <source>
        <dbReference type="SMART" id="SM00912"/>
    </source>
</evidence>
<dbReference type="Pfam" id="PF12545">
    <property type="entry name" value="DUF3739"/>
    <property type="match status" value="1"/>
</dbReference>
<dbReference type="InterPro" id="IPR024973">
    <property type="entry name" value="ESPR"/>
</dbReference>
<dbReference type="Proteomes" id="UP000005019">
    <property type="component" value="Unassembled WGS sequence"/>
</dbReference>
<dbReference type="InterPro" id="IPR012334">
    <property type="entry name" value="Pectin_lyas_fold"/>
</dbReference>
<dbReference type="eggNOG" id="COG3210">
    <property type="taxonomic scope" value="Bacteria"/>
</dbReference>
<proteinExistence type="predicted"/>
<dbReference type="PANTHER" id="PTHR12338:SF5">
    <property type="entry name" value="ANTIGEN 43-RELATED"/>
    <property type="match status" value="1"/>
</dbReference>
<reference evidence="3 4" key="1">
    <citation type="journal article" date="2011" name="J. Bacteriol.">
        <title>Genome sequence of Methyloversatilis universalis FAM5T, a methylotrophic representative of the order Rhodocyclales.</title>
        <authorList>
            <person name="Kittichotirat W."/>
            <person name="Good N.M."/>
            <person name="Hall R."/>
            <person name="Bringel F."/>
            <person name="Lajus A."/>
            <person name="Medigue C."/>
            <person name="Smalley N.E."/>
            <person name="Beck D."/>
            <person name="Bumgarner R."/>
            <person name="Vuilleumier S."/>
            <person name="Kalyuzhnaya M.G."/>
        </authorList>
    </citation>
    <scope>NUCLEOTIDE SEQUENCE [LARGE SCALE GENOMIC DNA]</scope>
    <source>
        <strain evidence="4">ATCC BAA-1314 / JCM 13912 / FAM5</strain>
    </source>
</reference>
<dbReference type="Gene3D" id="2.160.20.10">
    <property type="entry name" value="Single-stranded right-handed beta-helix, Pectin lyase-like"/>
    <property type="match status" value="2"/>
</dbReference>
<comment type="caution">
    <text evidence="3">The sequence shown here is derived from an EMBL/GenBank/DDBJ whole genome shotgun (WGS) entry which is preliminary data.</text>
</comment>
<feature type="domain" description="Filamentous haemagglutinin FhaB/tRNA nuclease CdiA-like TPS" evidence="2">
    <location>
        <begin position="60"/>
        <end position="173"/>
    </location>
</feature>
<dbReference type="InterPro" id="IPR050909">
    <property type="entry name" value="Bact_Autotransporter_VF"/>
</dbReference>
<accession>F5RI95</accession>
<dbReference type="SMART" id="SM00912">
    <property type="entry name" value="Haemagg_act"/>
    <property type="match status" value="1"/>
</dbReference>
<evidence type="ECO:0000313" key="4">
    <source>
        <dbReference type="Proteomes" id="UP000005019"/>
    </source>
</evidence>
<dbReference type="InterPro" id="IPR008638">
    <property type="entry name" value="FhaB/CdiA-like_TPS"/>
</dbReference>
<dbReference type="EMBL" id="AFHG01000059">
    <property type="protein sequence ID" value="EGK70077.1"/>
    <property type="molecule type" value="Genomic_DNA"/>
</dbReference>
<evidence type="ECO:0000256" key="1">
    <source>
        <dbReference type="SAM" id="MobiDB-lite"/>
    </source>
</evidence>
<dbReference type="NCBIfam" id="TIGR01901">
    <property type="entry name" value="adhes_NPXG"/>
    <property type="match status" value="1"/>
</dbReference>
<gene>
    <name evidence="3" type="ORF">METUNv1_04045</name>
</gene>
<dbReference type="InterPro" id="IPR021026">
    <property type="entry name" value="Filamn_hemagglutn_DUF3739"/>
</dbReference>
<dbReference type="RefSeq" id="WP_008064903.1">
    <property type="nucleotide sequence ID" value="NZ_AFHG01000059.1"/>
</dbReference>
<feature type="region of interest" description="Disordered" evidence="1">
    <location>
        <begin position="3463"/>
        <end position="3504"/>
    </location>
</feature>
<dbReference type="PANTHER" id="PTHR12338">
    <property type="entry name" value="AUTOTRANSPORTER"/>
    <property type="match status" value="1"/>
</dbReference>
<name>F5RI95_METUF</name>
<keyword evidence="4" id="KW-1185">Reference proteome</keyword>
<dbReference type="OrthoDB" id="218680at2"/>
<organism evidence="3 4">
    <name type="scientific">Methyloversatilis universalis (strain ATCC BAA-1314 / DSM 25237 / JCM 13912 / CCUG 52030 / FAM5)</name>
    <dbReference type="NCBI Taxonomy" id="1000565"/>
    <lineage>
        <taxon>Bacteria</taxon>
        <taxon>Pseudomonadati</taxon>
        <taxon>Pseudomonadota</taxon>
        <taxon>Betaproteobacteria</taxon>
        <taxon>Nitrosomonadales</taxon>
        <taxon>Sterolibacteriaceae</taxon>
        <taxon>Methyloversatilis</taxon>
    </lineage>
</organism>
<dbReference type="STRING" id="1000565.METUNv1_04045"/>
<protein>
    <submittedName>
        <fullName evidence="3">Hemagglutinin-related protein</fullName>
    </submittedName>
</protein>
<dbReference type="SUPFAM" id="SSF51126">
    <property type="entry name" value="Pectin lyase-like"/>
    <property type="match status" value="1"/>
</dbReference>
<evidence type="ECO:0000313" key="3">
    <source>
        <dbReference type="EMBL" id="EGK70077.1"/>
    </source>
</evidence>
<dbReference type="InterPro" id="IPR011050">
    <property type="entry name" value="Pectin_lyase_fold/virulence"/>
</dbReference>